<feature type="transmembrane region" description="Helical" evidence="5">
    <location>
        <begin position="71"/>
        <end position="90"/>
    </location>
</feature>
<keyword evidence="5" id="KW-1003">Cell membrane</keyword>
<accession>A0A3B7MPA4</accession>
<comment type="subcellular location">
    <subcellularLocation>
        <location evidence="5">Cell membrane</location>
        <topology evidence="5">Multi-pass membrane protein</topology>
    </subcellularLocation>
    <subcellularLocation>
        <location evidence="1">Membrane</location>
        <topology evidence="1">Multi-pass membrane protein</topology>
    </subcellularLocation>
</comment>
<dbReference type="RefSeq" id="WP_119052209.1">
    <property type="nucleotide sequence ID" value="NZ_CP032157.1"/>
</dbReference>
<dbReference type="InterPro" id="IPR002781">
    <property type="entry name" value="TM_pro_TauE-like"/>
</dbReference>
<name>A0A3B7MPA4_9BACT</name>
<gene>
    <name evidence="6" type="ORF">D3H65_21065</name>
</gene>
<evidence type="ECO:0000256" key="4">
    <source>
        <dbReference type="ARBA" id="ARBA00023136"/>
    </source>
</evidence>
<feature type="transmembrane region" description="Helical" evidence="5">
    <location>
        <begin position="110"/>
        <end position="128"/>
    </location>
</feature>
<dbReference type="Proteomes" id="UP000263900">
    <property type="component" value="Chromosome"/>
</dbReference>
<dbReference type="PANTHER" id="PTHR43701:SF2">
    <property type="entry name" value="MEMBRANE TRANSPORTER PROTEIN YJNA-RELATED"/>
    <property type="match status" value="1"/>
</dbReference>
<comment type="similarity">
    <text evidence="5">Belongs to the 4-toluene sulfonate uptake permease (TSUP) (TC 2.A.102) family.</text>
</comment>
<organism evidence="6 7">
    <name type="scientific">Paraflavitalea soli</name>
    <dbReference type="NCBI Taxonomy" id="2315862"/>
    <lineage>
        <taxon>Bacteria</taxon>
        <taxon>Pseudomonadati</taxon>
        <taxon>Bacteroidota</taxon>
        <taxon>Chitinophagia</taxon>
        <taxon>Chitinophagales</taxon>
        <taxon>Chitinophagaceae</taxon>
        <taxon>Paraflavitalea</taxon>
    </lineage>
</organism>
<feature type="transmembrane region" description="Helical" evidence="5">
    <location>
        <begin position="32"/>
        <end position="59"/>
    </location>
</feature>
<feature type="transmembrane region" description="Helical" evidence="5">
    <location>
        <begin position="149"/>
        <end position="177"/>
    </location>
</feature>
<keyword evidence="2 5" id="KW-0812">Transmembrane</keyword>
<evidence type="ECO:0000313" key="6">
    <source>
        <dbReference type="EMBL" id="AXY76332.1"/>
    </source>
</evidence>
<dbReference type="AlphaFoldDB" id="A0A3B7MPA4"/>
<feature type="transmembrane region" description="Helical" evidence="5">
    <location>
        <begin position="7"/>
        <end position="26"/>
    </location>
</feature>
<dbReference type="PANTHER" id="PTHR43701">
    <property type="entry name" value="MEMBRANE TRANSPORTER PROTEIN MJ0441-RELATED"/>
    <property type="match status" value="1"/>
</dbReference>
<dbReference type="InterPro" id="IPR051598">
    <property type="entry name" value="TSUP/Inactive_protease-like"/>
</dbReference>
<keyword evidence="4 5" id="KW-0472">Membrane</keyword>
<proteinExistence type="inferred from homology"/>
<reference evidence="6 7" key="1">
    <citation type="submission" date="2018-09" db="EMBL/GenBank/DDBJ databases">
        <title>Genome sequencing of strain 6GH32-13.</title>
        <authorList>
            <person name="Weon H.-Y."/>
            <person name="Heo J."/>
            <person name="Kwon S.-W."/>
        </authorList>
    </citation>
    <scope>NUCLEOTIDE SEQUENCE [LARGE SCALE GENOMIC DNA]</scope>
    <source>
        <strain evidence="6 7">5GH32-13</strain>
    </source>
</reference>
<feature type="transmembrane region" description="Helical" evidence="5">
    <location>
        <begin position="213"/>
        <end position="231"/>
    </location>
</feature>
<protein>
    <recommendedName>
        <fullName evidence="5">Probable membrane transporter protein</fullName>
    </recommendedName>
</protein>
<evidence type="ECO:0000256" key="3">
    <source>
        <dbReference type="ARBA" id="ARBA00022989"/>
    </source>
</evidence>
<dbReference type="Pfam" id="PF01925">
    <property type="entry name" value="TauE"/>
    <property type="match status" value="1"/>
</dbReference>
<evidence type="ECO:0000256" key="1">
    <source>
        <dbReference type="ARBA" id="ARBA00004141"/>
    </source>
</evidence>
<feature type="transmembrane region" description="Helical" evidence="5">
    <location>
        <begin position="243"/>
        <end position="261"/>
    </location>
</feature>
<keyword evidence="3 5" id="KW-1133">Transmembrane helix</keyword>
<sequence length="262" mass="27533">MIAMGYIGAAMIGITLGLTGGGGSILTMPVLVYLFGISPIVAAAYSLFIVGSSSLVGAASKIRHQLVSYHSVLYFGLPSLLAVFATRKWLMPVLPEVIFAWNDFTVTKGGFTLVAFSVLMIIAGIGMIRNKEATAAAETLRIHPLRIGVQGVGTGLITGLVGAGGGFLIVPALIWMLRLPVKTAIGSSLLIIAINSLAGFAGDVMNYTIDWPLVLTIAGISIVGIFIGNRLQGLIPSGHLKKGFGWFVLGMGIYIILKELFL</sequence>
<evidence type="ECO:0000256" key="2">
    <source>
        <dbReference type="ARBA" id="ARBA00022692"/>
    </source>
</evidence>
<keyword evidence="7" id="KW-1185">Reference proteome</keyword>
<evidence type="ECO:0000313" key="7">
    <source>
        <dbReference type="Proteomes" id="UP000263900"/>
    </source>
</evidence>
<dbReference type="KEGG" id="pseg:D3H65_21065"/>
<evidence type="ECO:0000256" key="5">
    <source>
        <dbReference type="RuleBase" id="RU363041"/>
    </source>
</evidence>
<dbReference type="EMBL" id="CP032157">
    <property type="protein sequence ID" value="AXY76332.1"/>
    <property type="molecule type" value="Genomic_DNA"/>
</dbReference>
<dbReference type="OrthoDB" id="8559161at2"/>
<feature type="transmembrane region" description="Helical" evidence="5">
    <location>
        <begin position="183"/>
        <end position="201"/>
    </location>
</feature>
<dbReference type="GO" id="GO:0005886">
    <property type="term" value="C:plasma membrane"/>
    <property type="evidence" value="ECO:0007669"/>
    <property type="project" value="UniProtKB-SubCell"/>
</dbReference>